<reference evidence="3" key="1">
    <citation type="submission" date="2022-03" db="EMBL/GenBank/DDBJ databases">
        <authorList>
            <person name="Alioto T."/>
            <person name="Alioto T."/>
            <person name="Gomez Garrido J."/>
        </authorList>
    </citation>
    <scope>NUCLEOTIDE SEQUENCE</scope>
</reference>
<protein>
    <submittedName>
        <fullName evidence="3">Uncharacterized protein</fullName>
    </submittedName>
</protein>
<organism evidence="3 4">
    <name type="scientific">Pelobates cultripes</name>
    <name type="common">Western spadefoot toad</name>
    <dbReference type="NCBI Taxonomy" id="61616"/>
    <lineage>
        <taxon>Eukaryota</taxon>
        <taxon>Metazoa</taxon>
        <taxon>Chordata</taxon>
        <taxon>Craniata</taxon>
        <taxon>Vertebrata</taxon>
        <taxon>Euteleostomi</taxon>
        <taxon>Amphibia</taxon>
        <taxon>Batrachia</taxon>
        <taxon>Anura</taxon>
        <taxon>Pelobatoidea</taxon>
        <taxon>Pelobatidae</taxon>
        <taxon>Pelobates</taxon>
    </lineage>
</organism>
<feature type="compositionally biased region" description="Low complexity" evidence="2">
    <location>
        <begin position="13"/>
        <end position="24"/>
    </location>
</feature>
<sequence length="129" mass="14618">MSASQAAQTLNQDSGSDSGASSPSHDSEAKNSEETITKQFLMEQLDVLTQKLLTSWTKSFDSLKKDVQEMGTRILHVEEKMEEYMEAHNNLADHGQAMEEKVQQLENKLIDLEDRARWNSLHIRASPKN</sequence>
<dbReference type="Gene3D" id="1.20.5.340">
    <property type="match status" value="1"/>
</dbReference>
<keyword evidence="4" id="KW-1185">Reference proteome</keyword>
<feature type="region of interest" description="Disordered" evidence="2">
    <location>
        <begin position="1"/>
        <end position="36"/>
    </location>
</feature>
<evidence type="ECO:0000313" key="4">
    <source>
        <dbReference type="Proteomes" id="UP001295444"/>
    </source>
</evidence>
<gene>
    <name evidence="3" type="ORF">PECUL_23A023319</name>
</gene>
<evidence type="ECO:0000256" key="1">
    <source>
        <dbReference type="SAM" id="Coils"/>
    </source>
</evidence>
<proteinExistence type="predicted"/>
<keyword evidence="1" id="KW-0175">Coiled coil</keyword>
<evidence type="ECO:0000313" key="3">
    <source>
        <dbReference type="EMBL" id="CAH2223017.1"/>
    </source>
</evidence>
<dbReference type="EMBL" id="OW240912">
    <property type="protein sequence ID" value="CAH2223017.1"/>
    <property type="molecule type" value="Genomic_DNA"/>
</dbReference>
<dbReference type="AlphaFoldDB" id="A0AAD1R3K7"/>
<feature type="compositionally biased region" description="Polar residues" evidence="2">
    <location>
        <begin position="1"/>
        <end position="12"/>
    </location>
</feature>
<evidence type="ECO:0000256" key="2">
    <source>
        <dbReference type="SAM" id="MobiDB-lite"/>
    </source>
</evidence>
<name>A0AAD1R3K7_PELCU</name>
<dbReference type="Proteomes" id="UP001295444">
    <property type="component" value="Chromosome 01"/>
</dbReference>
<feature type="coiled-coil region" evidence="1">
    <location>
        <begin position="88"/>
        <end position="115"/>
    </location>
</feature>
<accession>A0AAD1R3K7</accession>
<feature type="compositionally biased region" description="Basic and acidic residues" evidence="2">
    <location>
        <begin position="25"/>
        <end position="36"/>
    </location>
</feature>